<feature type="transmembrane region" description="Helical" evidence="2">
    <location>
        <begin position="200"/>
        <end position="221"/>
    </location>
</feature>
<dbReference type="eggNOG" id="ENOG502R3FX">
    <property type="taxonomic scope" value="Eukaryota"/>
</dbReference>
<keyword evidence="4" id="KW-1185">Reference proteome</keyword>
<protein>
    <submittedName>
        <fullName evidence="3">Uncharacterized protein</fullName>
    </submittedName>
</protein>
<evidence type="ECO:0000256" key="2">
    <source>
        <dbReference type="SAM" id="Phobius"/>
    </source>
</evidence>
<name>J3KX50_ORYBR</name>
<dbReference type="Gramene" id="OB01G15560.1">
    <property type="protein sequence ID" value="OB01G15560.1"/>
    <property type="gene ID" value="OB01G15560"/>
</dbReference>
<evidence type="ECO:0000256" key="1">
    <source>
        <dbReference type="SAM" id="MobiDB-lite"/>
    </source>
</evidence>
<keyword evidence="2" id="KW-0472">Membrane</keyword>
<feature type="region of interest" description="Disordered" evidence="1">
    <location>
        <begin position="47"/>
        <end position="73"/>
    </location>
</feature>
<reference evidence="3" key="1">
    <citation type="journal article" date="2013" name="Nat. Commun.">
        <title>Whole-genome sequencing of Oryza brachyantha reveals mechanisms underlying Oryza genome evolution.</title>
        <authorList>
            <person name="Chen J."/>
            <person name="Huang Q."/>
            <person name="Gao D."/>
            <person name="Wang J."/>
            <person name="Lang Y."/>
            <person name="Liu T."/>
            <person name="Li B."/>
            <person name="Bai Z."/>
            <person name="Luis Goicoechea J."/>
            <person name="Liang C."/>
            <person name="Chen C."/>
            <person name="Zhang W."/>
            <person name="Sun S."/>
            <person name="Liao Y."/>
            <person name="Zhang X."/>
            <person name="Yang L."/>
            <person name="Song C."/>
            <person name="Wang M."/>
            <person name="Shi J."/>
            <person name="Liu G."/>
            <person name="Liu J."/>
            <person name="Zhou H."/>
            <person name="Zhou W."/>
            <person name="Yu Q."/>
            <person name="An N."/>
            <person name="Chen Y."/>
            <person name="Cai Q."/>
            <person name="Wang B."/>
            <person name="Liu B."/>
            <person name="Min J."/>
            <person name="Huang Y."/>
            <person name="Wu H."/>
            <person name="Li Z."/>
            <person name="Zhang Y."/>
            <person name="Yin Y."/>
            <person name="Song W."/>
            <person name="Jiang J."/>
            <person name="Jackson S.A."/>
            <person name="Wing R.A."/>
            <person name="Wang J."/>
            <person name="Chen M."/>
        </authorList>
    </citation>
    <scope>NUCLEOTIDE SEQUENCE [LARGE SCALE GENOMIC DNA]</scope>
    <source>
        <strain evidence="3">cv. IRGC 101232</strain>
    </source>
</reference>
<dbReference type="AlphaFoldDB" id="J3KX50"/>
<feature type="transmembrane region" description="Helical" evidence="2">
    <location>
        <begin position="174"/>
        <end position="194"/>
    </location>
</feature>
<evidence type="ECO:0000313" key="4">
    <source>
        <dbReference type="Proteomes" id="UP000006038"/>
    </source>
</evidence>
<dbReference type="EnsemblPlants" id="OB01G15560.1">
    <property type="protein sequence ID" value="OB01G15560.1"/>
    <property type="gene ID" value="OB01G15560"/>
</dbReference>
<keyword evidence="2" id="KW-0812">Transmembrane</keyword>
<dbReference type="Proteomes" id="UP000006038">
    <property type="component" value="Chromosome 1"/>
</dbReference>
<proteinExistence type="predicted"/>
<sequence length="242" mass="24848">MAVISGMFRTAFDRIRPSIASAAELSSSGFNRLLSLTGSFNSRTGLLAGDGEEVPPVSQAHETTTTAVTSSSSGGAFDVEALATTRDQAVRDDDGAGDEAKRVSKSVQPVCLSVATASLAMSFNLPAKASGALYVANLSFICLGLFASLGLSMYTVVSTPGDAAVASVQKRGMLLAMASVLAAFTLRICATLPGQALESAWLVFFLLAGAAALYLTLAWKLGGGGRAQQRIANEDAAGDDRV</sequence>
<feature type="compositionally biased region" description="Low complexity" evidence="1">
    <location>
        <begin position="63"/>
        <end position="73"/>
    </location>
</feature>
<organism evidence="3">
    <name type="scientific">Oryza brachyantha</name>
    <name type="common">malo sina</name>
    <dbReference type="NCBI Taxonomy" id="4533"/>
    <lineage>
        <taxon>Eukaryota</taxon>
        <taxon>Viridiplantae</taxon>
        <taxon>Streptophyta</taxon>
        <taxon>Embryophyta</taxon>
        <taxon>Tracheophyta</taxon>
        <taxon>Spermatophyta</taxon>
        <taxon>Magnoliopsida</taxon>
        <taxon>Liliopsida</taxon>
        <taxon>Poales</taxon>
        <taxon>Poaceae</taxon>
        <taxon>BOP clade</taxon>
        <taxon>Oryzoideae</taxon>
        <taxon>Oryzeae</taxon>
        <taxon>Oryzinae</taxon>
        <taxon>Oryza</taxon>
    </lineage>
</organism>
<keyword evidence="2" id="KW-1133">Transmembrane helix</keyword>
<feature type="transmembrane region" description="Helical" evidence="2">
    <location>
        <begin position="133"/>
        <end position="154"/>
    </location>
</feature>
<accession>J3KX50</accession>
<dbReference type="OMA" id="YSADMAF"/>
<evidence type="ECO:0000313" key="3">
    <source>
        <dbReference type="EnsemblPlants" id="OB01G15560.1"/>
    </source>
</evidence>
<reference evidence="3" key="2">
    <citation type="submission" date="2013-04" db="UniProtKB">
        <authorList>
            <consortium name="EnsemblPlants"/>
        </authorList>
    </citation>
    <scope>IDENTIFICATION</scope>
</reference>
<dbReference type="HOGENOM" id="CLU_087112_1_0_1"/>